<feature type="transmembrane region" description="Helical" evidence="1">
    <location>
        <begin position="225"/>
        <end position="244"/>
    </location>
</feature>
<dbReference type="KEGG" id="wvi:Weevi_0206"/>
<keyword evidence="1" id="KW-0472">Membrane</keyword>
<reference evidence="3 4" key="1">
    <citation type="journal article" date="2011" name="Stand. Genomic Sci.">
        <title>Complete genome sequence of Weeksella virosa type strain (9751).</title>
        <authorList>
            <person name="Lang E."/>
            <person name="Teshima H."/>
            <person name="Lucas S."/>
            <person name="Lapidus A."/>
            <person name="Hammon N."/>
            <person name="Deshpande S."/>
            <person name="Nolan M."/>
            <person name="Cheng J.F."/>
            <person name="Pitluck S."/>
            <person name="Liolios K."/>
            <person name="Pagani I."/>
            <person name="Mikhailova N."/>
            <person name="Ivanova N."/>
            <person name="Mavromatis K."/>
            <person name="Pati A."/>
            <person name="Tapia R."/>
            <person name="Han C."/>
            <person name="Goodwin L."/>
            <person name="Chen A."/>
            <person name="Palaniappan K."/>
            <person name="Land M."/>
            <person name="Hauser L."/>
            <person name="Chang Y.J."/>
            <person name="Jeffries C.D."/>
            <person name="Brambilla E.M."/>
            <person name="Kopitz M."/>
            <person name="Rohde M."/>
            <person name="Goker M."/>
            <person name="Tindall B.J."/>
            <person name="Detter J.C."/>
            <person name="Woyke T."/>
            <person name="Bristow J."/>
            <person name="Eisen J.A."/>
            <person name="Markowitz V."/>
            <person name="Hugenholtz P."/>
            <person name="Klenk H.P."/>
            <person name="Kyrpides N.C."/>
        </authorList>
    </citation>
    <scope>NUCLEOTIDE SEQUENCE [LARGE SCALE GENOMIC DNA]</scope>
    <source>
        <strain evidence="4">ATCC 43766 / DSM 16922 / JCM 21250 / NBRC 16016 / NCTC 11634 / CL345/78</strain>
    </source>
</reference>
<keyword evidence="3" id="KW-0808">Transferase</keyword>
<feature type="transmembrane region" description="Helical" evidence="1">
    <location>
        <begin position="280"/>
        <end position="303"/>
    </location>
</feature>
<dbReference type="InterPro" id="IPR050879">
    <property type="entry name" value="Acyltransferase_3"/>
</dbReference>
<dbReference type="RefSeq" id="WP_013597320.1">
    <property type="nucleotide sequence ID" value="NC_015144.1"/>
</dbReference>
<accession>F0NXF4</accession>
<dbReference type="Proteomes" id="UP000008641">
    <property type="component" value="Chromosome"/>
</dbReference>
<keyword evidence="3" id="KW-0012">Acyltransferase</keyword>
<evidence type="ECO:0000313" key="4">
    <source>
        <dbReference type="Proteomes" id="UP000008641"/>
    </source>
</evidence>
<dbReference type="GO" id="GO:0016020">
    <property type="term" value="C:membrane"/>
    <property type="evidence" value="ECO:0007669"/>
    <property type="project" value="TreeGrafter"/>
</dbReference>
<evidence type="ECO:0000313" key="3">
    <source>
        <dbReference type="EMBL" id="ADX66928.1"/>
    </source>
</evidence>
<dbReference type="eggNOG" id="COG1835">
    <property type="taxonomic scope" value="Bacteria"/>
</dbReference>
<dbReference type="Pfam" id="PF01757">
    <property type="entry name" value="Acyl_transf_3"/>
    <property type="match status" value="1"/>
</dbReference>
<feature type="transmembrane region" description="Helical" evidence="1">
    <location>
        <begin position="315"/>
        <end position="333"/>
    </location>
</feature>
<dbReference type="PANTHER" id="PTHR23028">
    <property type="entry name" value="ACETYLTRANSFERASE"/>
    <property type="match status" value="1"/>
</dbReference>
<keyword evidence="4" id="KW-1185">Reference proteome</keyword>
<organism evidence="3 4">
    <name type="scientific">Weeksella virosa (strain ATCC 43766 / DSM 16922 / JCM 21250 / CCUG 30538 / CDC 9751 / IAM 14551 / NBRC 16016 / NCTC 11634 / CL345/78)</name>
    <dbReference type="NCBI Taxonomy" id="865938"/>
    <lineage>
        <taxon>Bacteria</taxon>
        <taxon>Pseudomonadati</taxon>
        <taxon>Bacteroidota</taxon>
        <taxon>Flavobacteriia</taxon>
        <taxon>Flavobacteriales</taxon>
        <taxon>Weeksellaceae</taxon>
        <taxon>Weeksella</taxon>
    </lineage>
</organism>
<dbReference type="OrthoDB" id="9796461at2"/>
<protein>
    <submittedName>
        <fullName evidence="3">Acyltransferase 3</fullName>
    </submittedName>
</protein>
<dbReference type="HOGENOM" id="CLU_005679_2_5_10"/>
<keyword evidence="1" id="KW-0812">Transmembrane</keyword>
<feature type="transmembrane region" description="Helical" evidence="1">
    <location>
        <begin position="82"/>
        <end position="102"/>
    </location>
</feature>
<dbReference type="EMBL" id="CP002455">
    <property type="protein sequence ID" value="ADX66928.1"/>
    <property type="molecule type" value="Genomic_DNA"/>
</dbReference>
<dbReference type="PANTHER" id="PTHR23028:SF53">
    <property type="entry name" value="ACYL_TRANSF_3 DOMAIN-CONTAINING PROTEIN"/>
    <property type="match status" value="1"/>
</dbReference>
<feature type="domain" description="Acyltransferase 3" evidence="2">
    <location>
        <begin position="3"/>
        <end position="329"/>
    </location>
</feature>
<dbReference type="AlphaFoldDB" id="F0NXF4"/>
<feature type="transmembrane region" description="Helical" evidence="1">
    <location>
        <begin position="250"/>
        <end position="268"/>
    </location>
</feature>
<gene>
    <name evidence="3" type="ordered locus">Weevi_0206</name>
</gene>
<dbReference type="STRING" id="865938.Weevi_0206"/>
<proteinExistence type="predicted"/>
<keyword evidence="1" id="KW-1133">Transmembrane helix</keyword>
<evidence type="ECO:0000256" key="1">
    <source>
        <dbReference type="SAM" id="Phobius"/>
    </source>
</evidence>
<name>F0NXF4_WEEVC</name>
<evidence type="ECO:0000259" key="2">
    <source>
        <dbReference type="Pfam" id="PF01757"/>
    </source>
</evidence>
<dbReference type="InterPro" id="IPR002656">
    <property type="entry name" value="Acyl_transf_3_dom"/>
</dbReference>
<feature type="transmembrane region" description="Helical" evidence="1">
    <location>
        <begin position="42"/>
        <end position="61"/>
    </location>
</feature>
<feature type="transmembrane region" description="Helical" evidence="1">
    <location>
        <begin position="186"/>
        <end position="205"/>
    </location>
</feature>
<sequence>MINSLTSLRFFFAFAVFLSHLTFVSTELHWYNWLKNFVFFEGYLGVGFFFILSGFVLALNYQNKINKPHEFSIKNFYINRFARIYPLHFLTFFLMLPFVFHQNLWDPLVAFFNFFLLQSYIPIQEFYFSINNPSWSISTEFFFYLAFPFLVSLLHRFPISRFLPLLAIPIIIFIEPHIDLDYEKGIFYIHPLVRTIDFFIGIILYNQYRRFNYLLKNISFRQGSLLEISAFFVLIIFFSLHEFVPRMFRYGIYYWLPMSLIIVFFSVEKGILSRILQHRMLIYLGEISFSFYMLHMIIIKYGNLWFPELNDFVKIGLYLIISLGLSILTFEYFEKPINRWIKNKYRNYSQQNQ</sequence>
<feature type="transmembrane region" description="Helical" evidence="1">
    <location>
        <begin position="141"/>
        <end position="174"/>
    </location>
</feature>
<dbReference type="GO" id="GO:0009103">
    <property type="term" value="P:lipopolysaccharide biosynthetic process"/>
    <property type="evidence" value="ECO:0007669"/>
    <property type="project" value="TreeGrafter"/>
</dbReference>
<reference evidence="4" key="2">
    <citation type="journal article" date="2011" name="Stand. Genomic Sci.">
        <title>Complete genome sequence of Weeksella virosa type strain (9751T).</title>
        <authorList>
            <person name="Lang E."/>
            <person name="Teshima H."/>
            <person name="Lucas S."/>
            <person name="Lapidus A."/>
            <person name="Hammon N."/>
            <person name="Deshpande S."/>
            <person name="Nolan M."/>
            <person name="Cheng J."/>
            <person name="Pitluck S."/>
            <person name="Liolios K."/>
            <person name="Pagani I."/>
            <person name="Mikhailova N."/>
            <person name="Ivanova N."/>
            <person name="Mavromatis K."/>
            <person name="Pati A."/>
            <person name="Tapia R."/>
            <person name="Han C."/>
            <person name="Goodwin L."/>
            <person name="Chen A."/>
            <person name="Palaniappan K."/>
            <person name="Land M."/>
            <person name="Hauser L."/>
            <person name="Chang Y."/>
            <person name="Jeffries C."/>
            <person name="Brambilla E."/>
            <person name="Kopitz M."/>
            <person name="Rohde M."/>
            <person name="Goker M."/>
            <person name="Tindall B."/>
            <person name="Detter J."/>
            <person name="Woyke T."/>
            <person name="Bristow J."/>
            <person name="Eisen J."/>
            <person name="Markowitz V."/>
            <person name="Hugenholtz P."/>
            <person name="Klenk H."/>
            <person name="Kyrpides N."/>
        </authorList>
    </citation>
    <scope>NUCLEOTIDE SEQUENCE [LARGE SCALE GENOMIC DNA]</scope>
    <source>
        <strain evidence="4">ATCC 43766 / DSM 16922 / JCM 21250 / NBRC 16016 / NCTC 11634 / CL345/78</strain>
    </source>
</reference>
<dbReference type="GO" id="GO:0016747">
    <property type="term" value="F:acyltransferase activity, transferring groups other than amino-acyl groups"/>
    <property type="evidence" value="ECO:0007669"/>
    <property type="project" value="InterPro"/>
</dbReference>